<keyword evidence="4" id="KW-0630">Potassium</keyword>
<dbReference type="FunFam" id="3.40.47.10:FF:000007">
    <property type="entry name" value="acetyl-CoA acetyltransferase, mitochondrial"/>
    <property type="match status" value="1"/>
</dbReference>
<feature type="active site" description="Proton acceptor" evidence="6">
    <location>
        <position position="391"/>
    </location>
</feature>
<dbReference type="GO" id="GO:0006635">
    <property type="term" value="P:fatty acid beta-oxidation"/>
    <property type="evidence" value="ECO:0007669"/>
    <property type="project" value="TreeGrafter"/>
</dbReference>
<evidence type="ECO:0000313" key="11">
    <source>
        <dbReference type="Proteomes" id="UP001177023"/>
    </source>
</evidence>
<dbReference type="Pfam" id="PF02803">
    <property type="entry name" value="Thiolase_C"/>
    <property type="match status" value="1"/>
</dbReference>
<keyword evidence="11" id="KW-1185">Reference proteome</keyword>
<dbReference type="NCBIfam" id="TIGR01930">
    <property type="entry name" value="AcCoA-C-Actrans"/>
    <property type="match status" value="1"/>
</dbReference>
<dbReference type="GO" id="GO:0003985">
    <property type="term" value="F:acetyl-CoA C-acetyltransferase activity"/>
    <property type="evidence" value="ECO:0007669"/>
    <property type="project" value="TreeGrafter"/>
</dbReference>
<dbReference type="SUPFAM" id="SSF53901">
    <property type="entry name" value="Thiolase-like"/>
    <property type="match status" value="2"/>
</dbReference>
<dbReference type="PANTHER" id="PTHR18919">
    <property type="entry name" value="ACETYL-COA C-ACYLTRANSFERASE"/>
    <property type="match status" value="1"/>
</dbReference>
<keyword evidence="2 7" id="KW-0808">Transferase</keyword>
<dbReference type="PROSITE" id="PS00737">
    <property type="entry name" value="THIOLASE_2"/>
    <property type="match status" value="1"/>
</dbReference>
<dbReference type="InterPro" id="IPR020617">
    <property type="entry name" value="Thiolase_C"/>
</dbReference>
<organism evidence="10 11">
    <name type="scientific">Mesorhabditis spiculigera</name>
    <dbReference type="NCBI Taxonomy" id="96644"/>
    <lineage>
        <taxon>Eukaryota</taxon>
        <taxon>Metazoa</taxon>
        <taxon>Ecdysozoa</taxon>
        <taxon>Nematoda</taxon>
        <taxon>Chromadorea</taxon>
        <taxon>Rhabditida</taxon>
        <taxon>Rhabditina</taxon>
        <taxon>Rhabditomorpha</taxon>
        <taxon>Rhabditoidea</taxon>
        <taxon>Rhabditidae</taxon>
        <taxon>Mesorhabditinae</taxon>
        <taxon>Mesorhabditis</taxon>
    </lineage>
</organism>
<feature type="active site" description="Proton acceptor" evidence="6">
    <location>
        <position position="363"/>
    </location>
</feature>
<comment type="caution">
    <text evidence="10">The sequence shown here is derived from an EMBL/GenBank/DDBJ whole genome shotgun (WGS) entry which is preliminary data.</text>
</comment>
<dbReference type="CDD" id="cd00751">
    <property type="entry name" value="thiolase"/>
    <property type="match status" value="1"/>
</dbReference>
<dbReference type="PANTHER" id="PTHR18919:SF156">
    <property type="entry name" value="ACETYL-COA ACETYLTRANSFERASE, MITOCHONDRIAL"/>
    <property type="match status" value="1"/>
</dbReference>
<dbReference type="InterPro" id="IPR020616">
    <property type="entry name" value="Thiolase_N"/>
</dbReference>
<dbReference type="EMBL" id="CATQJA010002305">
    <property type="protein sequence ID" value="CAJ0570362.1"/>
    <property type="molecule type" value="Genomic_DNA"/>
</dbReference>
<accession>A0AA36CL74</accession>
<dbReference type="GO" id="GO:0005739">
    <property type="term" value="C:mitochondrion"/>
    <property type="evidence" value="ECO:0007669"/>
    <property type="project" value="TreeGrafter"/>
</dbReference>
<dbReference type="Proteomes" id="UP001177023">
    <property type="component" value="Unassembled WGS sequence"/>
</dbReference>
<evidence type="ECO:0000256" key="7">
    <source>
        <dbReference type="RuleBase" id="RU003557"/>
    </source>
</evidence>
<feature type="domain" description="Thiolase N-terminal" evidence="8">
    <location>
        <begin position="23"/>
        <end position="277"/>
    </location>
</feature>
<reference evidence="10" key="1">
    <citation type="submission" date="2023-06" db="EMBL/GenBank/DDBJ databases">
        <authorList>
            <person name="Delattre M."/>
        </authorList>
    </citation>
    <scope>NUCLEOTIDE SEQUENCE</scope>
    <source>
        <strain evidence="10">AF72</strain>
    </source>
</reference>
<dbReference type="GO" id="GO:0046872">
    <property type="term" value="F:metal ion binding"/>
    <property type="evidence" value="ECO:0007669"/>
    <property type="project" value="UniProtKB-KW"/>
</dbReference>
<evidence type="ECO:0000259" key="9">
    <source>
        <dbReference type="Pfam" id="PF02803"/>
    </source>
</evidence>
<dbReference type="Gene3D" id="3.40.47.10">
    <property type="match status" value="1"/>
</dbReference>
<evidence type="ECO:0008006" key="12">
    <source>
        <dbReference type="Google" id="ProtNLM"/>
    </source>
</evidence>
<keyword evidence="3" id="KW-0479">Metal-binding</keyword>
<dbReference type="PIRSF" id="PIRSF000429">
    <property type="entry name" value="Ac-CoA_Ac_transf"/>
    <property type="match status" value="1"/>
</dbReference>
<evidence type="ECO:0000256" key="6">
    <source>
        <dbReference type="PIRSR" id="PIRSR000429-1"/>
    </source>
</evidence>
<dbReference type="PROSITE" id="PS00098">
    <property type="entry name" value="THIOLASE_1"/>
    <property type="match status" value="1"/>
</dbReference>
<feature type="domain" description="Thiolase C-terminal" evidence="9">
    <location>
        <begin position="284"/>
        <end position="403"/>
    </location>
</feature>
<dbReference type="InterPro" id="IPR020613">
    <property type="entry name" value="Thiolase_CS"/>
</dbReference>
<evidence type="ECO:0000256" key="1">
    <source>
        <dbReference type="ARBA" id="ARBA00010982"/>
    </source>
</evidence>
<feature type="active site" description="Acyl-thioester intermediate" evidence="6">
    <location>
        <position position="106"/>
    </location>
</feature>
<dbReference type="InterPro" id="IPR016039">
    <property type="entry name" value="Thiolase-like"/>
</dbReference>
<evidence type="ECO:0000259" key="8">
    <source>
        <dbReference type="Pfam" id="PF00108"/>
    </source>
</evidence>
<gene>
    <name evidence="10" type="ORF">MSPICULIGERA_LOCUS8804</name>
</gene>
<evidence type="ECO:0000256" key="3">
    <source>
        <dbReference type="ARBA" id="ARBA00022723"/>
    </source>
</evidence>
<comment type="similarity">
    <text evidence="1 7">Belongs to the thiolase-like superfamily. Thiolase family.</text>
</comment>
<feature type="non-terminal residue" evidence="10">
    <location>
        <position position="405"/>
    </location>
</feature>
<dbReference type="Pfam" id="PF00108">
    <property type="entry name" value="Thiolase_N"/>
    <property type="match status" value="1"/>
</dbReference>
<keyword evidence="5 7" id="KW-0012">Acyltransferase</keyword>
<dbReference type="InterPro" id="IPR020615">
    <property type="entry name" value="Thiolase_acyl_enz_int_AS"/>
</dbReference>
<evidence type="ECO:0000313" key="10">
    <source>
        <dbReference type="EMBL" id="CAJ0570362.1"/>
    </source>
</evidence>
<dbReference type="AlphaFoldDB" id="A0AA36CL74"/>
<dbReference type="InterPro" id="IPR002155">
    <property type="entry name" value="Thiolase"/>
</dbReference>
<protein>
    <recommendedName>
        <fullName evidence="12">Acetyl-CoA acetyltransferase, mitochondrial</fullName>
    </recommendedName>
</protein>
<proteinExistence type="inferred from homology"/>
<sequence length="405" mass="42375">MPAGGMQLRALSQSAAARNKVAYIVGAARTPIGSFRSSLASVPAPQLGAVAIKGALQHAKLPASAVQEVFLGQVCQANVGQAPARQATLGAGLEKSTAVTTVNKVCSSGLKAIILGAQQIQTGHQDVVVAGGMESMSLVPYYVPRGEIPYGGLQMIDGIVKDGLTDAYNHCHMGNCGEKTSKERQITREDQDDYAIGSYKKSAEAWKNGSISSEVVPVEIKGKKGTVVVDKDEEFSKVNFDKFKGLRTVFQKDGTITAANASTLNDGAASVVIVSEDALKKHNLKPLAKILSYGDAARDPLDFAIAPPLLVPKLLKNAGLSLNDIDHWEVNEAFSVVVLAFIKELGLDPAKVNPHGGAVSLGHPIGMSGARLIVHMTHALKSDQKGFAAICNGGGGSSGMVIQMI</sequence>
<evidence type="ECO:0000256" key="4">
    <source>
        <dbReference type="ARBA" id="ARBA00022958"/>
    </source>
</evidence>
<name>A0AA36CL74_9BILA</name>
<evidence type="ECO:0000256" key="5">
    <source>
        <dbReference type="ARBA" id="ARBA00023315"/>
    </source>
</evidence>
<evidence type="ECO:0000256" key="2">
    <source>
        <dbReference type="ARBA" id="ARBA00022679"/>
    </source>
</evidence>